<feature type="region of interest" description="Disordered" evidence="1">
    <location>
        <begin position="155"/>
        <end position="181"/>
    </location>
</feature>
<dbReference type="PANTHER" id="PTHR47592">
    <property type="entry name" value="PBF68 PROTEIN"/>
    <property type="match status" value="1"/>
</dbReference>
<dbReference type="Pfam" id="PF14223">
    <property type="entry name" value="Retrotran_gag_2"/>
    <property type="match status" value="1"/>
</dbReference>
<protein>
    <recommendedName>
        <fullName evidence="2">Retrovirus-related Pol polyprotein from transposon TNT 1-94-like beta-barrel domain-containing protein</fullName>
    </recommendedName>
</protein>
<evidence type="ECO:0000259" key="2">
    <source>
        <dbReference type="Pfam" id="PF22936"/>
    </source>
</evidence>
<name>A0ABN7J7G1_9BASI</name>
<accession>A0ABN7J7G1</accession>
<gene>
    <name evidence="3" type="ORF">JKIAZH3_G3115</name>
</gene>
<evidence type="ECO:0000313" key="3">
    <source>
        <dbReference type="EMBL" id="CAD6957037.1"/>
    </source>
</evidence>
<dbReference type="Pfam" id="PF22936">
    <property type="entry name" value="Pol_BBD"/>
    <property type="match status" value="1"/>
</dbReference>
<organism evidence="3 4">
    <name type="scientific">Tilletia caries</name>
    <name type="common">wheat bunt fungus</name>
    <dbReference type="NCBI Taxonomy" id="13290"/>
    <lineage>
        <taxon>Eukaryota</taxon>
        <taxon>Fungi</taxon>
        <taxon>Dikarya</taxon>
        <taxon>Basidiomycota</taxon>
        <taxon>Ustilaginomycotina</taxon>
        <taxon>Exobasidiomycetes</taxon>
        <taxon>Tilletiales</taxon>
        <taxon>Tilletiaceae</taxon>
        <taxon>Tilletia</taxon>
    </lineage>
</organism>
<dbReference type="EMBL" id="CAJHJG010006435">
    <property type="protein sequence ID" value="CAD6957037.1"/>
    <property type="molecule type" value="Genomic_DNA"/>
</dbReference>
<keyword evidence="4" id="KW-1185">Reference proteome</keyword>
<reference evidence="3" key="1">
    <citation type="submission" date="2020-10" db="EMBL/GenBank/DDBJ databases">
        <authorList>
            <person name="Sedaghatjoo S."/>
        </authorList>
    </citation>
    <scope>NUCLEOTIDE SEQUENCE</scope>
    <source>
        <strain evidence="3">AZH3</strain>
    </source>
</reference>
<comment type="caution">
    <text evidence="3">The sequence shown here is derived from an EMBL/GenBank/DDBJ whole genome shotgun (WGS) entry which is preliminary data.</text>
</comment>
<sequence length="521" mass="57917">MYRKRQDRAAYIIGFSCSPSIQAKVIKKHSPIDMLEVAKEECLSGLYANTARFLKQLIDLGSEPKEDMREHIGKIDTIFSNLNAVGYPLTEKAKVVHLLATLPSSYGGLAMAMDVLGSAATYERLQVHITEEEHRQQHYTAQEKKETALVAHHASAFKNSNDRQRSPRPDRSGKGNSNARCEYCKKKGHDEDVCRTKERHEEEDNGVSDRADYAYTGRETHGETIYMGQVMLCTDKEGTRSPLTFIVDSGATEHIVTDLRWFTEFEPVEESRVVTTANGDRMPVLEIGAVKVCTENGEIISINGATYVPGAVSNLLSVSKMVDEGLKVVFAKDTCRVTRPDQTCVATATRKEGQYTIHAREPQDLDAVLTGRIKPGTTPAAAQDAAERNRPLLDLLNNPDEGQDMIGQQDMHPRDVAYARAIFTKQQDSSSALLDFGLADSTSALEQREYLQGKNKEIKVSDASKPEGDAIRISYTHRNDPLGILRIKEEGVGISTKYLAIKDHENRSNISNNTTELTFSY</sequence>
<dbReference type="Proteomes" id="UP000836402">
    <property type="component" value="Unassembled WGS sequence"/>
</dbReference>
<proteinExistence type="predicted"/>
<feature type="domain" description="Retrovirus-related Pol polyprotein from transposon TNT 1-94-like beta-barrel" evidence="2">
    <location>
        <begin position="245"/>
        <end position="325"/>
    </location>
</feature>
<dbReference type="PANTHER" id="PTHR47592:SF29">
    <property type="entry name" value="ZINC FINGER, CCHC-TYPE"/>
    <property type="match status" value="1"/>
</dbReference>
<evidence type="ECO:0000256" key="1">
    <source>
        <dbReference type="SAM" id="MobiDB-lite"/>
    </source>
</evidence>
<evidence type="ECO:0000313" key="4">
    <source>
        <dbReference type="Proteomes" id="UP000836402"/>
    </source>
</evidence>
<dbReference type="InterPro" id="IPR054722">
    <property type="entry name" value="PolX-like_BBD"/>
</dbReference>
<feature type="compositionally biased region" description="Basic and acidic residues" evidence="1">
    <location>
        <begin position="160"/>
        <end position="173"/>
    </location>
</feature>